<evidence type="ECO:0000256" key="5">
    <source>
        <dbReference type="ARBA" id="ARBA00022519"/>
    </source>
</evidence>
<evidence type="ECO:0000256" key="9">
    <source>
        <dbReference type="ARBA" id="ARBA00023136"/>
    </source>
</evidence>
<accession>A0A1Q6RA55</accession>
<feature type="compositionally biased region" description="Basic residues" evidence="10">
    <location>
        <begin position="97"/>
        <end position="109"/>
    </location>
</feature>
<dbReference type="Pfam" id="PF03544">
    <property type="entry name" value="TonB_C"/>
    <property type="match status" value="1"/>
</dbReference>
<dbReference type="Gene3D" id="3.30.1150.10">
    <property type="match status" value="1"/>
</dbReference>
<evidence type="ECO:0000259" key="12">
    <source>
        <dbReference type="PROSITE" id="PS52015"/>
    </source>
</evidence>
<keyword evidence="4" id="KW-1003">Cell membrane</keyword>
<dbReference type="InterPro" id="IPR051045">
    <property type="entry name" value="TonB-dependent_transducer"/>
</dbReference>
<evidence type="ECO:0000256" key="4">
    <source>
        <dbReference type="ARBA" id="ARBA00022475"/>
    </source>
</evidence>
<keyword evidence="9 11" id="KW-0472">Membrane</keyword>
<feature type="domain" description="TonB C-terminal" evidence="12">
    <location>
        <begin position="160"/>
        <end position="251"/>
    </location>
</feature>
<feature type="transmembrane region" description="Helical" evidence="11">
    <location>
        <begin position="9"/>
        <end position="31"/>
    </location>
</feature>
<evidence type="ECO:0000256" key="10">
    <source>
        <dbReference type="SAM" id="MobiDB-lite"/>
    </source>
</evidence>
<sequence length="251" mass="25608">MNSGQRSRIGFIGSIVTHIFILLFVSFVGLFNLSHPPANDIVEVSLFGGGGGGGGNDADIEDSNANDEENSTEEDVQEEPTPDPEAIWKNDENKPQPVHKKSAVKKVARKGSGTGQGSGHGSGVGPGTGSGSGGGNGSGHGTGNGSGTGSGSGGGSGNASVAVMPRIIRKIDPVYPAAERNAGITGSGVVRLLVNTNGTVDEVTLVSSSGNANLDQAGINAAYKWRFTSAVATNGQKVRCYLRLPFTFRLR</sequence>
<evidence type="ECO:0000256" key="6">
    <source>
        <dbReference type="ARBA" id="ARBA00022692"/>
    </source>
</evidence>
<dbReference type="GO" id="GO:0015031">
    <property type="term" value="P:protein transport"/>
    <property type="evidence" value="ECO:0007669"/>
    <property type="project" value="UniProtKB-KW"/>
</dbReference>
<comment type="subcellular location">
    <subcellularLocation>
        <location evidence="1">Cell inner membrane</location>
        <topology evidence="1">Single-pass membrane protein</topology>
        <orientation evidence="1">Periplasmic side</orientation>
    </subcellularLocation>
</comment>
<keyword evidence="3" id="KW-0813">Transport</keyword>
<name>A0A1Q6RA55_9FIRM</name>
<dbReference type="NCBIfam" id="TIGR01352">
    <property type="entry name" value="tonB_Cterm"/>
    <property type="match status" value="1"/>
</dbReference>
<evidence type="ECO:0000256" key="3">
    <source>
        <dbReference type="ARBA" id="ARBA00022448"/>
    </source>
</evidence>
<protein>
    <recommendedName>
        <fullName evidence="12">TonB C-terminal domain-containing protein</fullName>
    </recommendedName>
</protein>
<dbReference type="STRING" id="626940.BHW43_02365"/>
<gene>
    <name evidence="13" type="ORF">BHW43_02365</name>
</gene>
<dbReference type="AlphaFoldDB" id="A0A1Q6RA55"/>
<dbReference type="PROSITE" id="PS52015">
    <property type="entry name" value="TONB_CTD"/>
    <property type="match status" value="1"/>
</dbReference>
<proteinExistence type="inferred from homology"/>
<keyword evidence="5" id="KW-0997">Cell inner membrane</keyword>
<keyword evidence="6 11" id="KW-0812">Transmembrane</keyword>
<comment type="caution">
    <text evidence="13">The sequence shown here is derived from an EMBL/GenBank/DDBJ whole genome shotgun (WGS) entry which is preliminary data.</text>
</comment>
<keyword evidence="7" id="KW-0653">Protein transport</keyword>
<evidence type="ECO:0000313" key="13">
    <source>
        <dbReference type="EMBL" id="OLA39190.1"/>
    </source>
</evidence>
<evidence type="ECO:0000256" key="11">
    <source>
        <dbReference type="SAM" id="Phobius"/>
    </source>
</evidence>
<evidence type="ECO:0000256" key="2">
    <source>
        <dbReference type="ARBA" id="ARBA00006555"/>
    </source>
</evidence>
<feature type="compositionally biased region" description="Acidic residues" evidence="10">
    <location>
        <begin position="58"/>
        <end position="82"/>
    </location>
</feature>
<evidence type="ECO:0000256" key="1">
    <source>
        <dbReference type="ARBA" id="ARBA00004383"/>
    </source>
</evidence>
<organism evidence="13 14">
    <name type="scientific">Phascolarctobacterium succinatutens</name>
    <dbReference type="NCBI Taxonomy" id="626940"/>
    <lineage>
        <taxon>Bacteria</taxon>
        <taxon>Bacillati</taxon>
        <taxon>Bacillota</taxon>
        <taxon>Negativicutes</taxon>
        <taxon>Acidaminococcales</taxon>
        <taxon>Acidaminococcaceae</taxon>
        <taxon>Phascolarctobacterium</taxon>
    </lineage>
</organism>
<dbReference type="InterPro" id="IPR037682">
    <property type="entry name" value="TonB_C"/>
</dbReference>
<dbReference type="EMBL" id="MNTG01000002">
    <property type="protein sequence ID" value="OLA39190.1"/>
    <property type="molecule type" value="Genomic_DNA"/>
</dbReference>
<dbReference type="RefSeq" id="WP_303679362.1">
    <property type="nucleotide sequence ID" value="NZ_MNTG01000002.1"/>
</dbReference>
<comment type="similarity">
    <text evidence="2">Belongs to the TonB family.</text>
</comment>
<keyword evidence="8 11" id="KW-1133">Transmembrane helix</keyword>
<feature type="compositionally biased region" description="Gly residues" evidence="10">
    <location>
        <begin position="112"/>
        <end position="157"/>
    </location>
</feature>
<dbReference type="GO" id="GO:0055085">
    <property type="term" value="P:transmembrane transport"/>
    <property type="evidence" value="ECO:0007669"/>
    <property type="project" value="InterPro"/>
</dbReference>
<feature type="region of interest" description="Disordered" evidence="10">
    <location>
        <begin position="52"/>
        <end position="158"/>
    </location>
</feature>
<reference evidence="13 14" key="1">
    <citation type="journal article" date="2016" name="Nat. Biotechnol.">
        <title>Measurement of bacterial replication rates in microbial communities.</title>
        <authorList>
            <person name="Brown C.T."/>
            <person name="Olm M.R."/>
            <person name="Thomas B.C."/>
            <person name="Banfield J.F."/>
        </authorList>
    </citation>
    <scope>NUCLEOTIDE SEQUENCE [LARGE SCALE GENOMIC DNA]</scope>
    <source>
        <strain evidence="13">46_33</strain>
    </source>
</reference>
<dbReference type="PANTHER" id="PTHR33446">
    <property type="entry name" value="PROTEIN TONB-RELATED"/>
    <property type="match status" value="1"/>
</dbReference>
<evidence type="ECO:0000256" key="8">
    <source>
        <dbReference type="ARBA" id="ARBA00022989"/>
    </source>
</evidence>
<evidence type="ECO:0000313" key="14">
    <source>
        <dbReference type="Proteomes" id="UP000186777"/>
    </source>
</evidence>
<dbReference type="InterPro" id="IPR006260">
    <property type="entry name" value="TonB/TolA_C"/>
</dbReference>
<evidence type="ECO:0000256" key="7">
    <source>
        <dbReference type="ARBA" id="ARBA00022927"/>
    </source>
</evidence>
<dbReference type="GO" id="GO:0005886">
    <property type="term" value="C:plasma membrane"/>
    <property type="evidence" value="ECO:0007669"/>
    <property type="project" value="UniProtKB-SubCell"/>
</dbReference>
<dbReference type="SUPFAM" id="SSF74653">
    <property type="entry name" value="TolA/TonB C-terminal domain"/>
    <property type="match status" value="1"/>
</dbReference>
<dbReference type="Proteomes" id="UP000186777">
    <property type="component" value="Unassembled WGS sequence"/>
</dbReference>